<evidence type="ECO:0000313" key="2">
    <source>
        <dbReference type="EMBL" id="KAF5345885.1"/>
    </source>
</evidence>
<accession>A0A8H5CQB2</accession>
<evidence type="ECO:0000313" key="3">
    <source>
        <dbReference type="Proteomes" id="UP000559256"/>
    </source>
</evidence>
<dbReference type="Proteomes" id="UP000559256">
    <property type="component" value="Unassembled WGS sequence"/>
</dbReference>
<name>A0A8H5CQB2_9AGAR</name>
<feature type="compositionally biased region" description="Basic and acidic residues" evidence="1">
    <location>
        <begin position="96"/>
        <end position="105"/>
    </location>
</feature>
<sequence length="274" mass="30650">MRPTPSSLASLSRLHSFIESGKHAAASRIRATLTHSGGIIPSDTIYIRPAVAGCHSSLSNVTVNSLYEWFHLLPAKHELRQLEESQVIGLPGLKGSDLDDTREPESDQPDEEDVPTWNHPADPFKHPQIVSLYTSGSPTHRLTIIFNVCKIAASKGYLSSVLPIFLHYTHRLTTPFSGTKMLLSLEEKALTYEQDLIKTSSHPSNATQDSKTSLKMMKARIRLRGIVIRACCGAGWIKEARYVLEKSEQGTSALKMPKEVHDFVRRTRKKSRRR</sequence>
<feature type="region of interest" description="Disordered" evidence="1">
    <location>
        <begin position="90"/>
        <end position="120"/>
    </location>
</feature>
<keyword evidence="3" id="KW-1185">Reference proteome</keyword>
<dbReference type="EMBL" id="JAACJM010000107">
    <property type="protein sequence ID" value="KAF5345885.1"/>
    <property type="molecule type" value="Genomic_DNA"/>
</dbReference>
<reference evidence="2 3" key="1">
    <citation type="journal article" date="2020" name="ISME J.">
        <title>Uncovering the hidden diversity of litter-decomposition mechanisms in mushroom-forming fungi.</title>
        <authorList>
            <person name="Floudas D."/>
            <person name="Bentzer J."/>
            <person name="Ahren D."/>
            <person name="Johansson T."/>
            <person name="Persson P."/>
            <person name="Tunlid A."/>
        </authorList>
    </citation>
    <scope>NUCLEOTIDE SEQUENCE [LARGE SCALE GENOMIC DNA]</scope>
    <source>
        <strain evidence="2 3">CBS 291.85</strain>
    </source>
</reference>
<proteinExistence type="predicted"/>
<evidence type="ECO:0000256" key="1">
    <source>
        <dbReference type="SAM" id="MobiDB-lite"/>
    </source>
</evidence>
<organism evidence="2 3">
    <name type="scientific">Tetrapyrgos nigripes</name>
    <dbReference type="NCBI Taxonomy" id="182062"/>
    <lineage>
        <taxon>Eukaryota</taxon>
        <taxon>Fungi</taxon>
        <taxon>Dikarya</taxon>
        <taxon>Basidiomycota</taxon>
        <taxon>Agaricomycotina</taxon>
        <taxon>Agaricomycetes</taxon>
        <taxon>Agaricomycetidae</taxon>
        <taxon>Agaricales</taxon>
        <taxon>Marasmiineae</taxon>
        <taxon>Marasmiaceae</taxon>
        <taxon>Tetrapyrgos</taxon>
    </lineage>
</organism>
<dbReference type="OrthoDB" id="10505450at2759"/>
<protein>
    <submittedName>
        <fullName evidence="2">Uncharacterized protein</fullName>
    </submittedName>
</protein>
<gene>
    <name evidence="2" type="ORF">D9758_011422</name>
</gene>
<dbReference type="AlphaFoldDB" id="A0A8H5CQB2"/>
<comment type="caution">
    <text evidence="2">The sequence shown here is derived from an EMBL/GenBank/DDBJ whole genome shotgun (WGS) entry which is preliminary data.</text>
</comment>